<evidence type="ECO:0000256" key="10">
    <source>
        <dbReference type="RuleBase" id="RU368011"/>
    </source>
</evidence>
<feature type="coiled-coil region" evidence="11">
    <location>
        <begin position="97"/>
        <end position="124"/>
    </location>
</feature>
<keyword evidence="2 10" id="KW-0158">Chromosome</keyword>
<reference evidence="12" key="1">
    <citation type="submission" date="2020-05" db="EMBL/GenBank/DDBJ databases">
        <title>Mycena genomes resolve the evolution of fungal bioluminescence.</title>
        <authorList>
            <person name="Tsai I.J."/>
        </authorList>
    </citation>
    <scope>NUCLEOTIDE SEQUENCE</scope>
    <source>
        <strain evidence="12">CCC161011</strain>
    </source>
</reference>
<comment type="caution">
    <text evidence="12">The sequence shown here is derived from an EMBL/GenBank/DDBJ whole genome shotgun (WGS) entry which is preliminary data.</text>
</comment>
<protein>
    <recommendedName>
        <fullName evidence="10">Kinetochore protein Spc24</fullName>
    </recommendedName>
</protein>
<dbReference type="AlphaFoldDB" id="A0A8H6XDF1"/>
<evidence type="ECO:0000256" key="11">
    <source>
        <dbReference type="SAM" id="Coils"/>
    </source>
</evidence>
<dbReference type="PANTHER" id="PTHR22142:SF2">
    <property type="entry name" value="KINETOCHORE PROTEIN SPC24"/>
    <property type="match status" value="1"/>
</dbReference>
<evidence type="ECO:0000256" key="2">
    <source>
        <dbReference type="ARBA" id="ARBA00022454"/>
    </source>
</evidence>
<dbReference type="PANTHER" id="PTHR22142">
    <property type="match status" value="1"/>
</dbReference>
<sequence>MSISVEEAMEALRGVKAVIVPDDDYLTLVAAEETLTIAEAKRRKEQDEYHSNLKALSKVVEAARTSATRPSTVPSAEAHTSTLNELDIAGLSIAKSIKETEGSAASKEGELTALKDEVRRLEDYDPATEHERELDGTALRLEIYKGLGFEPVSDKHGNVSTMLVRAQSGDIHVVDFNDGRTDSEYTHMLWKLACS</sequence>
<evidence type="ECO:0000256" key="9">
    <source>
        <dbReference type="ARBA" id="ARBA00023328"/>
    </source>
</evidence>
<keyword evidence="13" id="KW-1185">Reference proteome</keyword>
<gene>
    <name evidence="12" type="ORF">MVEN_02069200</name>
</gene>
<dbReference type="OrthoDB" id="3344830at2759"/>
<dbReference type="Proteomes" id="UP000620124">
    <property type="component" value="Unassembled WGS sequence"/>
</dbReference>
<proteinExistence type="inferred from homology"/>
<keyword evidence="8 10" id="KW-0131">Cell cycle</keyword>
<keyword evidence="6 11" id="KW-0175">Coiled coil</keyword>
<dbReference type="Pfam" id="PF08286">
    <property type="entry name" value="Spc24"/>
    <property type="match status" value="1"/>
</dbReference>
<keyword evidence="3 10" id="KW-0132">Cell division</keyword>
<dbReference type="GO" id="GO:0007059">
    <property type="term" value="P:chromosome segregation"/>
    <property type="evidence" value="ECO:0007669"/>
    <property type="project" value="TreeGrafter"/>
</dbReference>
<dbReference type="InterPro" id="IPR013252">
    <property type="entry name" value="Ndc80_Spc24"/>
</dbReference>
<comment type="similarity">
    <text evidence="1 10">Belongs to the SPC24 family.</text>
</comment>
<keyword evidence="7 10" id="KW-0539">Nucleus</keyword>
<evidence type="ECO:0000256" key="1">
    <source>
        <dbReference type="ARBA" id="ARBA00007804"/>
    </source>
</evidence>
<evidence type="ECO:0000256" key="5">
    <source>
        <dbReference type="ARBA" id="ARBA00022838"/>
    </source>
</evidence>
<name>A0A8H6XDF1_9AGAR</name>
<dbReference type="GO" id="GO:0031262">
    <property type="term" value="C:Ndc80 complex"/>
    <property type="evidence" value="ECO:0007669"/>
    <property type="project" value="TreeGrafter"/>
</dbReference>
<keyword evidence="4 10" id="KW-0498">Mitosis</keyword>
<keyword evidence="5 10" id="KW-0995">Kinetochore</keyword>
<evidence type="ECO:0000256" key="3">
    <source>
        <dbReference type="ARBA" id="ARBA00022618"/>
    </source>
</evidence>
<comment type="subcellular location">
    <subcellularLocation>
        <location evidence="10">Nucleus</location>
    </subcellularLocation>
    <subcellularLocation>
        <location evidence="10">Chromosome</location>
        <location evidence="10">Centromere</location>
        <location evidence="10">Kinetochore</location>
    </subcellularLocation>
</comment>
<evidence type="ECO:0000256" key="4">
    <source>
        <dbReference type="ARBA" id="ARBA00022776"/>
    </source>
</evidence>
<dbReference type="EMBL" id="JACAZI010000021">
    <property type="protein sequence ID" value="KAF7338434.1"/>
    <property type="molecule type" value="Genomic_DNA"/>
</dbReference>
<dbReference type="GO" id="GO:0051301">
    <property type="term" value="P:cell division"/>
    <property type="evidence" value="ECO:0007669"/>
    <property type="project" value="UniProtKB-UniRule"/>
</dbReference>
<evidence type="ECO:0000256" key="7">
    <source>
        <dbReference type="ARBA" id="ARBA00023242"/>
    </source>
</evidence>
<dbReference type="CDD" id="cd11565">
    <property type="entry name" value="RWD_Spc24"/>
    <property type="match status" value="1"/>
</dbReference>
<accession>A0A8H6XDF1</accession>
<comment type="function">
    <text evidence="10">Acts as a component of the essential kinetochore-associated NDC80 complex, which is required for chromosome segregation and spindle checkpoint activity.</text>
</comment>
<evidence type="ECO:0000256" key="8">
    <source>
        <dbReference type="ARBA" id="ARBA00023306"/>
    </source>
</evidence>
<organism evidence="12 13">
    <name type="scientific">Mycena venus</name>
    <dbReference type="NCBI Taxonomy" id="2733690"/>
    <lineage>
        <taxon>Eukaryota</taxon>
        <taxon>Fungi</taxon>
        <taxon>Dikarya</taxon>
        <taxon>Basidiomycota</taxon>
        <taxon>Agaricomycotina</taxon>
        <taxon>Agaricomycetes</taxon>
        <taxon>Agaricomycetidae</taxon>
        <taxon>Agaricales</taxon>
        <taxon>Marasmiineae</taxon>
        <taxon>Mycenaceae</taxon>
        <taxon>Mycena</taxon>
    </lineage>
</organism>
<evidence type="ECO:0000256" key="6">
    <source>
        <dbReference type="ARBA" id="ARBA00023054"/>
    </source>
</evidence>
<evidence type="ECO:0000313" key="12">
    <source>
        <dbReference type="EMBL" id="KAF7338434.1"/>
    </source>
</evidence>
<evidence type="ECO:0000313" key="13">
    <source>
        <dbReference type="Proteomes" id="UP000620124"/>
    </source>
</evidence>
<comment type="subunit">
    <text evidence="10">Component of the NDC80 complex.</text>
</comment>
<dbReference type="GO" id="GO:0005634">
    <property type="term" value="C:nucleus"/>
    <property type="evidence" value="ECO:0007669"/>
    <property type="project" value="UniProtKB-SubCell"/>
</dbReference>
<keyword evidence="9 10" id="KW-0137">Centromere</keyword>
<dbReference type="GO" id="GO:0008017">
    <property type="term" value="F:microtubule binding"/>
    <property type="evidence" value="ECO:0007669"/>
    <property type="project" value="TreeGrafter"/>
</dbReference>